<dbReference type="PROSITE" id="PS50110">
    <property type="entry name" value="RESPONSE_REGULATORY"/>
    <property type="match status" value="2"/>
</dbReference>
<dbReference type="InterPro" id="IPR008207">
    <property type="entry name" value="Sig_transdc_His_kin_Hpt_dom"/>
</dbReference>
<keyword evidence="6" id="KW-0808">Transferase</keyword>
<dbReference type="GO" id="GO:0005886">
    <property type="term" value="C:plasma membrane"/>
    <property type="evidence" value="ECO:0007669"/>
    <property type="project" value="UniProtKB-SubCell"/>
</dbReference>
<comment type="caution">
    <text evidence="23">The sequence shown here is derived from an EMBL/GenBank/DDBJ whole genome shotgun (WGS) entry which is preliminary data.</text>
</comment>
<dbReference type="SUPFAM" id="SSF52172">
    <property type="entry name" value="CheY-like"/>
    <property type="match status" value="2"/>
</dbReference>
<dbReference type="InterPro" id="IPR003661">
    <property type="entry name" value="HisK_dim/P_dom"/>
</dbReference>
<dbReference type="SMART" id="SM00387">
    <property type="entry name" value="HATPase_c"/>
    <property type="match status" value="1"/>
</dbReference>
<dbReference type="EC" id="2.7.13.3" evidence="3"/>
<evidence type="ECO:0000256" key="3">
    <source>
        <dbReference type="ARBA" id="ARBA00012438"/>
    </source>
</evidence>
<dbReference type="InterPro" id="IPR036890">
    <property type="entry name" value="HATPase_C_sf"/>
</dbReference>
<evidence type="ECO:0000313" key="24">
    <source>
        <dbReference type="Proteomes" id="UP000028073"/>
    </source>
</evidence>
<keyword evidence="5 15" id="KW-0597">Phosphoprotein</keyword>
<feature type="domain" description="Response regulatory" evidence="20">
    <location>
        <begin position="524"/>
        <end position="635"/>
    </location>
</feature>
<dbReference type="FunFam" id="3.30.565.10:FF:000010">
    <property type="entry name" value="Sensor histidine kinase RcsC"/>
    <property type="match status" value="1"/>
</dbReference>
<dbReference type="InterPro" id="IPR019247">
    <property type="entry name" value="Histidine_kinase_BarA_N"/>
</dbReference>
<sequence>MKTSSQTVQRRILVLALLPGALISVLMCSLYLWARFTELDQQLITKAEEMTRRLATLVVYSMESGEMQSTQDLAIQTLDDTDIRAVSLLDRNGRELLHAGPNLLPIGMAQPLPGSVSLYTTHDSLRAIAPVVRLNGDSSETIGWLQLEYAYSETRIQKYRAMLLGIILLALAIGIAFSLCMKLSRALINPMQSIADAMDEIDAHDLASRLDASPRSIYVTLELAINRLLERLTHSREELQRSVDLSTNELQETLETIEIQNVELDLARKEALEASRSKSEFLANMSHEIRTPLNGISGYTALLLETELKSQQREYLSTIEKSAQGLMTMLNDILDFSRIEAGKLELDNQQLSIREVIDDVLAIMAPAAHQKSLELVSFVYEDTPEEIIGDKQRLSQILTNLVSNAVKFTNYGSVAIRVMLEQVDDSDVHTLKFTVTDTGSGLTSEQHSRIFKAFSQADSSRTRQAGGTGLGLAISKSLVEQMQGEIGLDSDLGRGSTFWFTIRTWPVKDENVLFKPEPIPGCKHVLLYEPQELSRLSIGHQVQSLGLTVTSFQSLTELQSYIEKHNNHELLLLSQGDDHLQRTIRLAENYLQQSPVLILAMAGSSSHAEHLPMGIHCLLKPVARNKLLLAIQGMTSNSPQGMDVMQPAKAVFEKQLDILVVDDNPVNLKLLETILLKMDQSVATANNGFEAIELCHQKAFDLVLMDVQMPEIDGLETTLRIRNINNIYKRIPIIAVTAHALPEERKQILQSGMDDYMTKPVNTRQLVSTISHWTGNSVQAPDEPSEEKLPGQLQPTSSPVDEEKSIQLAAGNQELAREMLDMLLDGLPDDLKTIEDSFRNNLHDPLLERVHRLHGACRYCAVPKLLDACLELETSLKQTAHLNSPNIIHGVEEVIKAIKELLEWQSSREAEVIV</sequence>
<keyword evidence="9" id="KW-0418">Kinase</keyword>
<keyword evidence="7 18" id="KW-0812">Transmembrane</keyword>
<comment type="catalytic activity">
    <reaction evidence="1">
        <text>ATP + protein L-histidine = ADP + protein N-phospho-L-histidine.</text>
        <dbReference type="EC" id="2.7.13.3"/>
    </reaction>
</comment>
<feature type="domain" description="HPt" evidence="22">
    <location>
        <begin position="812"/>
        <end position="905"/>
    </location>
</feature>
<evidence type="ECO:0000259" key="22">
    <source>
        <dbReference type="PROSITE" id="PS50894"/>
    </source>
</evidence>
<name>A0A081NHN7_9GAMM</name>
<dbReference type="GO" id="GO:0000155">
    <property type="term" value="F:phosphorelay sensor kinase activity"/>
    <property type="evidence" value="ECO:0007669"/>
    <property type="project" value="InterPro"/>
</dbReference>
<dbReference type="eggNOG" id="COG2205">
    <property type="taxonomic scope" value="Bacteria"/>
</dbReference>
<dbReference type="CDD" id="cd16922">
    <property type="entry name" value="HATPase_EvgS-ArcB-TorS-like"/>
    <property type="match status" value="1"/>
</dbReference>
<evidence type="ECO:0000256" key="12">
    <source>
        <dbReference type="ARBA" id="ARBA00023012"/>
    </source>
</evidence>
<dbReference type="PROSITE" id="PS50894">
    <property type="entry name" value="HPT"/>
    <property type="match status" value="1"/>
</dbReference>
<dbReference type="PROSITE" id="PS50109">
    <property type="entry name" value="HIS_KIN"/>
    <property type="match status" value="1"/>
</dbReference>
<evidence type="ECO:0000259" key="20">
    <source>
        <dbReference type="PROSITE" id="PS50110"/>
    </source>
</evidence>
<keyword evidence="16" id="KW-0175">Coiled coil</keyword>
<evidence type="ECO:0000256" key="17">
    <source>
        <dbReference type="SAM" id="MobiDB-lite"/>
    </source>
</evidence>
<dbReference type="FunFam" id="1.10.287.130:FF:000003">
    <property type="entry name" value="Histidine kinase"/>
    <property type="match status" value="1"/>
</dbReference>
<dbReference type="InterPro" id="IPR036097">
    <property type="entry name" value="HisK_dim/P_sf"/>
</dbReference>
<evidence type="ECO:0000256" key="10">
    <source>
        <dbReference type="ARBA" id="ARBA00022840"/>
    </source>
</evidence>
<reference evidence="23 24" key="1">
    <citation type="submission" date="2014-06" db="EMBL/GenBank/DDBJ databases">
        <title>Whole Genome Sequences of Three Symbiotic Endozoicomonas Bacteria.</title>
        <authorList>
            <person name="Neave M.J."/>
            <person name="Apprill A."/>
            <person name="Voolstra C.R."/>
        </authorList>
    </citation>
    <scope>NUCLEOTIDE SEQUENCE [LARGE SCALE GENOMIC DNA]</scope>
    <source>
        <strain evidence="23 24">DSM 25634</strain>
    </source>
</reference>
<evidence type="ECO:0000256" key="15">
    <source>
        <dbReference type="PROSITE-ProRule" id="PRU00169"/>
    </source>
</evidence>
<dbReference type="SMART" id="SM00388">
    <property type="entry name" value="HisKA"/>
    <property type="match status" value="1"/>
</dbReference>
<evidence type="ECO:0000256" key="13">
    <source>
        <dbReference type="ARBA" id="ARBA00023136"/>
    </source>
</evidence>
<keyword evidence="8" id="KW-0547">Nucleotide-binding</keyword>
<dbReference type="InterPro" id="IPR004358">
    <property type="entry name" value="Sig_transdc_His_kin-like_C"/>
</dbReference>
<keyword evidence="10" id="KW-0067">ATP-binding</keyword>
<evidence type="ECO:0000256" key="7">
    <source>
        <dbReference type="ARBA" id="ARBA00022692"/>
    </source>
</evidence>
<dbReference type="SMART" id="SM00448">
    <property type="entry name" value="REC"/>
    <property type="match status" value="1"/>
</dbReference>
<dbReference type="SUPFAM" id="SSF55874">
    <property type="entry name" value="ATPase domain of HSP90 chaperone/DNA topoisomerase II/histidine kinase"/>
    <property type="match status" value="1"/>
</dbReference>
<protein>
    <recommendedName>
        <fullName evidence="3">histidine kinase</fullName>
        <ecNumber evidence="3">2.7.13.3</ecNumber>
    </recommendedName>
</protein>
<dbReference type="GO" id="GO:0005524">
    <property type="term" value="F:ATP binding"/>
    <property type="evidence" value="ECO:0007669"/>
    <property type="project" value="UniProtKB-KW"/>
</dbReference>
<dbReference type="CDD" id="cd00088">
    <property type="entry name" value="HPT"/>
    <property type="match status" value="1"/>
</dbReference>
<organism evidence="23 24">
    <name type="scientific">Endozoicomonas numazuensis</name>
    <dbReference type="NCBI Taxonomy" id="1137799"/>
    <lineage>
        <taxon>Bacteria</taxon>
        <taxon>Pseudomonadati</taxon>
        <taxon>Pseudomonadota</taxon>
        <taxon>Gammaproteobacteria</taxon>
        <taxon>Oceanospirillales</taxon>
        <taxon>Endozoicomonadaceae</taxon>
        <taxon>Endozoicomonas</taxon>
    </lineage>
</organism>
<dbReference type="Pfam" id="PF02518">
    <property type="entry name" value="HATPase_c"/>
    <property type="match status" value="1"/>
</dbReference>
<feature type="domain" description="Histidine kinase" evidence="19">
    <location>
        <begin position="284"/>
        <end position="506"/>
    </location>
</feature>
<feature type="domain" description="HAMP" evidence="21">
    <location>
        <begin position="185"/>
        <end position="237"/>
    </location>
</feature>
<dbReference type="SUPFAM" id="SSF47384">
    <property type="entry name" value="Homodimeric domain of signal transducing histidine kinase"/>
    <property type="match status" value="1"/>
</dbReference>
<dbReference type="InterPro" id="IPR003660">
    <property type="entry name" value="HAMP_dom"/>
</dbReference>
<feature type="coiled-coil region" evidence="16">
    <location>
        <begin position="229"/>
        <end position="270"/>
    </location>
</feature>
<dbReference type="eggNOG" id="COG0642">
    <property type="taxonomic scope" value="Bacteria"/>
</dbReference>
<dbReference type="PANTHER" id="PTHR45339:SF5">
    <property type="entry name" value="HISTIDINE KINASE"/>
    <property type="match status" value="1"/>
</dbReference>
<evidence type="ECO:0000256" key="14">
    <source>
        <dbReference type="PROSITE-ProRule" id="PRU00110"/>
    </source>
</evidence>
<dbReference type="RefSeq" id="WP_034834957.1">
    <property type="nucleotide sequence ID" value="NZ_JOKH01000002.1"/>
</dbReference>
<dbReference type="InterPro" id="IPR036641">
    <property type="entry name" value="HPT_dom_sf"/>
</dbReference>
<dbReference type="PROSITE" id="PS50885">
    <property type="entry name" value="HAMP"/>
    <property type="match status" value="1"/>
</dbReference>
<feature type="region of interest" description="Disordered" evidence="17">
    <location>
        <begin position="775"/>
        <end position="802"/>
    </location>
</feature>
<gene>
    <name evidence="23" type="ORF">GZ78_10110</name>
</gene>
<dbReference type="InterPro" id="IPR001789">
    <property type="entry name" value="Sig_transdc_resp-reg_receiver"/>
</dbReference>
<evidence type="ECO:0000256" key="11">
    <source>
        <dbReference type="ARBA" id="ARBA00022989"/>
    </source>
</evidence>
<keyword evidence="12" id="KW-0902">Two-component regulatory system</keyword>
<evidence type="ECO:0000256" key="9">
    <source>
        <dbReference type="ARBA" id="ARBA00022777"/>
    </source>
</evidence>
<comment type="subcellular location">
    <subcellularLocation>
        <location evidence="2">Cell membrane</location>
        <topology evidence="2">Multi-pass membrane protein</topology>
    </subcellularLocation>
</comment>
<proteinExistence type="predicted"/>
<comment type="caution">
    <text evidence="15">Lacks conserved residue(s) required for the propagation of feature annotation.</text>
</comment>
<dbReference type="Gene3D" id="3.40.50.2300">
    <property type="match status" value="1"/>
</dbReference>
<evidence type="ECO:0000256" key="5">
    <source>
        <dbReference type="ARBA" id="ARBA00022553"/>
    </source>
</evidence>
<feature type="transmembrane region" description="Helical" evidence="18">
    <location>
        <begin position="161"/>
        <end position="179"/>
    </location>
</feature>
<dbReference type="SMART" id="SM00073">
    <property type="entry name" value="HPT"/>
    <property type="match status" value="1"/>
</dbReference>
<dbReference type="InterPro" id="IPR011006">
    <property type="entry name" value="CheY-like_superfamily"/>
</dbReference>
<keyword evidence="11 18" id="KW-1133">Transmembrane helix</keyword>
<dbReference type="Pfam" id="PF00072">
    <property type="entry name" value="Response_reg"/>
    <property type="match status" value="1"/>
</dbReference>
<dbReference type="InterPro" id="IPR003594">
    <property type="entry name" value="HATPase_dom"/>
</dbReference>
<feature type="transmembrane region" description="Helical" evidence="18">
    <location>
        <begin position="12"/>
        <end position="34"/>
    </location>
</feature>
<dbReference type="Pfam" id="PF09984">
    <property type="entry name" value="sCache_4"/>
    <property type="match status" value="1"/>
</dbReference>
<dbReference type="PRINTS" id="PR00344">
    <property type="entry name" value="BCTRLSENSOR"/>
</dbReference>
<keyword evidence="13 18" id="KW-0472">Membrane</keyword>
<evidence type="ECO:0000256" key="2">
    <source>
        <dbReference type="ARBA" id="ARBA00004651"/>
    </source>
</evidence>
<feature type="domain" description="Response regulatory" evidence="20">
    <location>
        <begin position="657"/>
        <end position="774"/>
    </location>
</feature>
<dbReference type="EMBL" id="JOKH01000002">
    <property type="protein sequence ID" value="KEQ17960.1"/>
    <property type="molecule type" value="Genomic_DNA"/>
</dbReference>
<dbReference type="SUPFAM" id="SSF47226">
    <property type="entry name" value="Histidine-containing phosphotransfer domain, HPT domain"/>
    <property type="match status" value="1"/>
</dbReference>
<dbReference type="InterPro" id="IPR005467">
    <property type="entry name" value="His_kinase_dom"/>
</dbReference>
<dbReference type="Proteomes" id="UP000028073">
    <property type="component" value="Unassembled WGS sequence"/>
</dbReference>
<accession>A0A081NHN7</accession>
<dbReference type="STRING" id="1137799.GZ78_10110"/>
<evidence type="ECO:0000256" key="4">
    <source>
        <dbReference type="ARBA" id="ARBA00022475"/>
    </source>
</evidence>
<evidence type="ECO:0000256" key="8">
    <source>
        <dbReference type="ARBA" id="ARBA00022741"/>
    </source>
</evidence>
<dbReference type="PANTHER" id="PTHR45339">
    <property type="entry name" value="HYBRID SIGNAL TRANSDUCTION HISTIDINE KINASE J"/>
    <property type="match status" value="1"/>
</dbReference>
<keyword evidence="4" id="KW-1003">Cell membrane</keyword>
<dbReference type="Gene3D" id="6.10.340.10">
    <property type="match status" value="1"/>
</dbReference>
<dbReference type="Gene3D" id="1.10.287.130">
    <property type="match status" value="1"/>
</dbReference>
<evidence type="ECO:0000259" key="21">
    <source>
        <dbReference type="PROSITE" id="PS50885"/>
    </source>
</evidence>
<dbReference type="Gene3D" id="1.20.120.160">
    <property type="entry name" value="HPT domain"/>
    <property type="match status" value="1"/>
</dbReference>
<dbReference type="AlphaFoldDB" id="A0A081NHN7"/>
<evidence type="ECO:0000256" key="6">
    <source>
        <dbReference type="ARBA" id="ARBA00022679"/>
    </source>
</evidence>
<dbReference type="Gene3D" id="3.30.565.10">
    <property type="entry name" value="Histidine kinase-like ATPase, C-terminal domain"/>
    <property type="match status" value="1"/>
</dbReference>
<dbReference type="Pfam" id="PF00512">
    <property type="entry name" value="HisKA"/>
    <property type="match status" value="1"/>
</dbReference>
<evidence type="ECO:0000259" key="19">
    <source>
        <dbReference type="PROSITE" id="PS50109"/>
    </source>
</evidence>
<evidence type="ECO:0000256" key="18">
    <source>
        <dbReference type="SAM" id="Phobius"/>
    </source>
</evidence>
<feature type="modified residue" description="4-aspartylphosphate" evidence="15">
    <location>
        <position position="706"/>
    </location>
</feature>
<dbReference type="CDD" id="cd17546">
    <property type="entry name" value="REC_hyHK_CKI1_RcsC-like"/>
    <property type="match status" value="1"/>
</dbReference>
<evidence type="ECO:0000313" key="23">
    <source>
        <dbReference type="EMBL" id="KEQ17960.1"/>
    </source>
</evidence>
<feature type="modified residue" description="Phosphohistidine" evidence="14">
    <location>
        <position position="851"/>
    </location>
</feature>
<dbReference type="OrthoDB" id="9797243at2"/>
<evidence type="ECO:0000256" key="1">
    <source>
        <dbReference type="ARBA" id="ARBA00000085"/>
    </source>
</evidence>
<keyword evidence="24" id="KW-1185">Reference proteome</keyword>
<dbReference type="Pfam" id="PF01627">
    <property type="entry name" value="Hpt"/>
    <property type="match status" value="1"/>
</dbReference>
<evidence type="ECO:0000256" key="16">
    <source>
        <dbReference type="SAM" id="Coils"/>
    </source>
</evidence>
<dbReference type="CDD" id="cd00082">
    <property type="entry name" value="HisKA"/>
    <property type="match status" value="1"/>
</dbReference>